<dbReference type="InterPro" id="IPR010610">
    <property type="entry name" value="EryCIII-like_C"/>
</dbReference>
<dbReference type="Proteomes" id="UP001500416">
    <property type="component" value="Unassembled WGS sequence"/>
</dbReference>
<dbReference type="PANTHER" id="PTHR48050">
    <property type="entry name" value="STEROL 3-BETA-GLUCOSYLTRANSFERASE"/>
    <property type="match status" value="1"/>
</dbReference>
<dbReference type="CDD" id="cd03784">
    <property type="entry name" value="GT1_Gtf-like"/>
    <property type="match status" value="1"/>
</dbReference>
<gene>
    <name evidence="4" type="ORF">GCM10010492_69430</name>
</gene>
<dbReference type="Pfam" id="PF06722">
    <property type="entry name" value="EryCIII-like_C"/>
    <property type="match status" value="1"/>
</dbReference>
<sequence length="382" mass="41965">MSHIAFLNIPGHGHITPTLPVVTELVARGHRVTYAVPAGFTDLVEHAGAQPVRYPTTLPTSDEEWPTDMAPAMRLFLAEAVALLPVLAERYDADRPDLVVYDIGAWPARILARRWGVPALQFSPTFVAYDGWEEDMKDLYDTPEMEAVFAEIQDWLTAEGEPTDARTFVGHPDRAVVSIPRSFQLNGDSVPEKYTFVGPCIGDRSFQGTWERPDDRPVLLVSLGSAYTNEPAFYRTCVEAFGGTHWRVVMNIGRHVRPEDLGEVPDNVEPHPWVPQLDVLSKATAFITHCGMGGTMEGLFHGVPMVGVPTIGEQHLNAMRLVELGVGRYLPMEQVGVESLRAAVTELVDDPAVARRLAAIREEIRHAGGTTAAADVVESMLA</sequence>
<dbReference type="PROSITE" id="PS00375">
    <property type="entry name" value="UDPGT"/>
    <property type="match status" value="1"/>
</dbReference>
<evidence type="ECO:0000313" key="5">
    <source>
        <dbReference type="Proteomes" id="UP001500416"/>
    </source>
</evidence>
<proteinExistence type="inferred from homology"/>
<dbReference type="SUPFAM" id="SSF53756">
    <property type="entry name" value="UDP-Glycosyltransferase/glycogen phosphorylase"/>
    <property type="match status" value="1"/>
</dbReference>
<name>A0ABN0UQY7_9PSEU</name>
<dbReference type="EMBL" id="BAAABU010000027">
    <property type="protein sequence ID" value="GAA0258566.1"/>
    <property type="molecule type" value="Genomic_DNA"/>
</dbReference>
<evidence type="ECO:0000259" key="3">
    <source>
        <dbReference type="Pfam" id="PF06722"/>
    </source>
</evidence>
<keyword evidence="2" id="KW-0808">Transferase</keyword>
<feature type="domain" description="Erythromycin biosynthesis protein CIII-like C-terminal" evidence="3">
    <location>
        <begin position="248"/>
        <end position="364"/>
    </location>
</feature>
<dbReference type="InterPro" id="IPR006326">
    <property type="entry name" value="UDPGT_MGT-like"/>
</dbReference>
<dbReference type="RefSeq" id="WP_343939019.1">
    <property type="nucleotide sequence ID" value="NZ_BAAABU010000027.1"/>
</dbReference>
<dbReference type="InterPro" id="IPR035595">
    <property type="entry name" value="UDP_glycos_trans_CS"/>
</dbReference>
<dbReference type="InterPro" id="IPR050426">
    <property type="entry name" value="Glycosyltransferase_28"/>
</dbReference>
<protein>
    <submittedName>
        <fullName evidence="4">Glycosyltransferase</fullName>
    </submittedName>
</protein>
<dbReference type="Gene3D" id="3.40.50.2000">
    <property type="entry name" value="Glycogen Phosphorylase B"/>
    <property type="match status" value="2"/>
</dbReference>
<reference evidence="4 5" key="1">
    <citation type="journal article" date="2019" name="Int. J. Syst. Evol. Microbiol.">
        <title>The Global Catalogue of Microorganisms (GCM) 10K type strain sequencing project: providing services to taxonomists for standard genome sequencing and annotation.</title>
        <authorList>
            <consortium name="The Broad Institute Genomics Platform"/>
            <consortium name="The Broad Institute Genome Sequencing Center for Infectious Disease"/>
            <person name="Wu L."/>
            <person name="Ma J."/>
        </authorList>
    </citation>
    <scope>NUCLEOTIDE SEQUENCE [LARGE SCALE GENOMIC DNA]</scope>
    <source>
        <strain evidence="4 5">JCM 3380</strain>
    </source>
</reference>
<keyword evidence="5" id="KW-1185">Reference proteome</keyword>
<comment type="caution">
    <text evidence="4">The sequence shown here is derived from an EMBL/GenBank/DDBJ whole genome shotgun (WGS) entry which is preliminary data.</text>
</comment>
<evidence type="ECO:0000256" key="1">
    <source>
        <dbReference type="ARBA" id="ARBA00009995"/>
    </source>
</evidence>
<evidence type="ECO:0000256" key="2">
    <source>
        <dbReference type="ARBA" id="ARBA00022679"/>
    </source>
</evidence>
<organism evidence="4 5">
    <name type="scientific">Saccharothrix mutabilis subsp. mutabilis</name>
    <dbReference type="NCBI Taxonomy" id="66855"/>
    <lineage>
        <taxon>Bacteria</taxon>
        <taxon>Bacillati</taxon>
        <taxon>Actinomycetota</taxon>
        <taxon>Actinomycetes</taxon>
        <taxon>Pseudonocardiales</taxon>
        <taxon>Pseudonocardiaceae</taxon>
        <taxon>Saccharothrix</taxon>
    </lineage>
</organism>
<evidence type="ECO:0000313" key="4">
    <source>
        <dbReference type="EMBL" id="GAA0258566.1"/>
    </source>
</evidence>
<dbReference type="InterPro" id="IPR002213">
    <property type="entry name" value="UDP_glucos_trans"/>
</dbReference>
<dbReference type="NCBIfam" id="TIGR01426">
    <property type="entry name" value="MGT"/>
    <property type="match status" value="1"/>
</dbReference>
<accession>A0ABN0UQY7</accession>
<dbReference type="PANTHER" id="PTHR48050:SF13">
    <property type="entry name" value="STEROL 3-BETA-GLUCOSYLTRANSFERASE UGT80A2"/>
    <property type="match status" value="1"/>
</dbReference>
<comment type="similarity">
    <text evidence="1">Belongs to the UDP-glycosyltransferase family.</text>
</comment>